<dbReference type="Proteomes" id="UP000001661">
    <property type="component" value="Chromosome"/>
</dbReference>
<evidence type="ECO:0000313" key="1">
    <source>
        <dbReference type="EMBL" id="ADL12634.1"/>
    </source>
</evidence>
<dbReference type="HOGENOM" id="CLU_2617092_0_0_9"/>
<keyword evidence="2" id="KW-1185">Reference proteome</keyword>
<protein>
    <submittedName>
        <fullName evidence="1">Uncharacterized protein</fullName>
    </submittedName>
</protein>
<proteinExistence type="predicted"/>
<accession>D9QQ43</accession>
<sequence length="81" mass="9817">MEFKDKLIQRLKEDPDVFNEIRSEIIASDFNREKKEKIGFIDKPEESNFLEERSDEKLIEAIAANLEYFIEYSKENEERWV</sequence>
<dbReference type="KEGG" id="aar:Acear_1111"/>
<dbReference type="OrthoDB" id="2112411at2"/>
<gene>
    <name evidence="1" type="ordered locus">Acear_1111</name>
</gene>
<name>D9QQ43_ACEAZ</name>
<organism evidence="1 2">
    <name type="scientific">Acetohalobium arabaticum (strain ATCC 49924 / DSM 5501 / Z-7288)</name>
    <dbReference type="NCBI Taxonomy" id="574087"/>
    <lineage>
        <taxon>Bacteria</taxon>
        <taxon>Bacillati</taxon>
        <taxon>Bacillota</taxon>
        <taxon>Clostridia</taxon>
        <taxon>Halanaerobiales</taxon>
        <taxon>Halobacteroidaceae</taxon>
        <taxon>Acetohalobium</taxon>
    </lineage>
</organism>
<dbReference type="EMBL" id="CP002105">
    <property type="protein sequence ID" value="ADL12634.1"/>
    <property type="molecule type" value="Genomic_DNA"/>
</dbReference>
<evidence type="ECO:0000313" key="2">
    <source>
        <dbReference type="Proteomes" id="UP000001661"/>
    </source>
</evidence>
<dbReference type="AlphaFoldDB" id="D9QQ43"/>
<reference evidence="1 2" key="1">
    <citation type="journal article" date="2010" name="Stand. Genomic Sci.">
        <title>Complete genome sequence of Acetohalobium arabaticum type strain (Z-7288).</title>
        <authorList>
            <person name="Sikorski J."/>
            <person name="Lapidus A."/>
            <person name="Chertkov O."/>
            <person name="Lucas S."/>
            <person name="Copeland A."/>
            <person name="Glavina Del Rio T."/>
            <person name="Nolan M."/>
            <person name="Tice H."/>
            <person name="Cheng J.F."/>
            <person name="Han C."/>
            <person name="Brambilla E."/>
            <person name="Pitluck S."/>
            <person name="Liolios K."/>
            <person name="Ivanova N."/>
            <person name="Mavromatis K."/>
            <person name="Mikhailova N."/>
            <person name="Pati A."/>
            <person name="Bruce D."/>
            <person name="Detter C."/>
            <person name="Tapia R."/>
            <person name="Goodwin L."/>
            <person name="Chen A."/>
            <person name="Palaniappan K."/>
            <person name="Land M."/>
            <person name="Hauser L."/>
            <person name="Chang Y.J."/>
            <person name="Jeffries C.D."/>
            <person name="Rohde M."/>
            <person name="Goker M."/>
            <person name="Spring S."/>
            <person name="Woyke T."/>
            <person name="Bristow J."/>
            <person name="Eisen J.A."/>
            <person name="Markowitz V."/>
            <person name="Hugenholtz P."/>
            <person name="Kyrpides N.C."/>
            <person name="Klenk H.P."/>
        </authorList>
    </citation>
    <scope>NUCLEOTIDE SEQUENCE [LARGE SCALE GENOMIC DNA]</scope>
    <source>
        <strain evidence="2">ATCC 49924 / DSM 5501 / Z-7288</strain>
    </source>
</reference>
<dbReference type="RefSeq" id="WP_013278080.1">
    <property type="nucleotide sequence ID" value="NC_014378.1"/>
</dbReference>